<dbReference type="PANTHER" id="PTHR11946">
    <property type="entry name" value="VALYL-TRNA SYNTHETASES"/>
    <property type="match status" value="1"/>
</dbReference>
<keyword evidence="6" id="KW-0030">Aminoacyl-tRNA synthetase</keyword>
<feature type="domain" description="Methionyl/Valyl/Leucyl/Isoleucyl-tRNA synthetase anticodon-binding" evidence="10">
    <location>
        <begin position="145"/>
        <end position="241"/>
    </location>
</feature>
<keyword evidence="3" id="KW-0547">Nucleotide-binding</keyword>
<dbReference type="GO" id="GO:0005524">
    <property type="term" value="F:ATP binding"/>
    <property type="evidence" value="ECO:0007669"/>
    <property type="project" value="UniProtKB-KW"/>
</dbReference>
<feature type="domain" description="Aminoacyl-tRNA synthetase class Ia" evidence="9">
    <location>
        <begin position="10"/>
        <end position="103"/>
    </location>
</feature>
<evidence type="ECO:0000313" key="12">
    <source>
        <dbReference type="Proteomes" id="UP000231480"/>
    </source>
</evidence>
<proteinExistence type="predicted"/>
<dbReference type="InterPro" id="IPR014729">
    <property type="entry name" value="Rossmann-like_a/b/a_fold"/>
</dbReference>
<dbReference type="InterPro" id="IPR033705">
    <property type="entry name" value="Anticodon_Ia_Val"/>
</dbReference>
<dbReference type="InterPro" id="IPR002303">
    <property type="entry name" value="Valyl-tRNA_ligase"/>
</dbReference>
<dbReference type="Pfam" id="PF00133">
    <property type="entry name" value="tRNA-synt_1"/>
    <property type="match status" value="1"/>
</dbReference>
<evidence type="ECO:0000256" key="4">
    <source>
        <dbReference type="ARBA" id="ARBA00022840"/>
    </source>
</evidence>
<dbReference type="GO" id="GO:0004832">
    <property type="term" value="F:valine-tRNA ligase activity"/>
    <property type="evidence" value="ECO:0007669"/>
    <property type="project" value="UniProtKB-EC"/>
</dbReference>
<dbReference type="GO" id="GO:0005829">
    <property type="term" value="C:cytosol"/>
    <property type="evidence" value="ECO:0007669"/>
    <property type="project" value="TreeGrafter"/>
</dbReference>
<gene>
    <name evidence="11" type="ORF">COX44_00140</name>
</gene>
<dbReference type="Gene3D" id="1.10.730.10">
    <property type="entry name" value="Isoleucyl-tRNA Synthetase, Domain 1"/>
    <property type="match status" value="1"/>
</dbReference>
<evidence type="ECO:0000313" key="11">
    <source>
        <dbReference type="EMBL" id="PIP17391.1"/>
    </source>
</evidence>
<name>A0A2G9YFU1_9BACT</name>
<dbReference type="SUPFAM" id="SSF52374">
    <property type="entry name" value="Nucleotidylyl transferase"/>
    <property type="match status" value="1"/>
</dbReference>
<keyword evidence="4" id="KW-0067">ATP-binding</keyword>
<dbReference type="CDD" id="cd07962">
    <property type="entry name" value="Anticodon_Ia_Val"/>
    <property type="match status" value="1"/>
</dbReference>
<dbReference type="Gene3D" id="3.40.50.620">
    <property type="entry name" value="HUPs"/>
    <property type="match status" value="1"/>
</dbReference>
<dbReference type="EC" id="6.1.1.9" evidence="1"/>
<dbReference type="PANTHER" id="PTHR11946:SF93">
    <property type="entry name" value="VALINE--TRNA LIGASE, CHLOROPLASTIC_MITOCHONDRIAL 2"/>
    <property type="match status" value="1"/>
</dbReference>
<evidence type="ECO:0000259" key="10">
    <source>
        <dbReference type="Pfam" id="PF08264"/>
    </source>
</evidence>
<evidence type="ECO:0000259" key="9">
    <source>
        <dbReference type="Pfam" id="PF00133"/>
    </source>
</evidence>
<evidence type="ECO:0000256" key="7">
    <source>
        <dbReference type="ARBA" id="ARBA00029936"/>
    </source>
</evidence>
<dbReference type="AlphaFoldDB" id="A0A2G9YFU1"/>
<evidence type="ECO:0000256" key="8">
    <source>
        <dbReference type="ARBA" id="ARBA00047552"/>
    </source>
</evidence>
<dbReference type="GO" id="GO:0006438">
    <property type="term" value="P:valyl-tRNA aminoacylation"/>
    <property type="evidence" value="ECO:0007669"/>
    <property type="project" value="InterPro"/>
</dbReference>
<dbReference type="InterPro" id="IPR013155">
    <property type="entry name" value="M/V/L/I-tRNA-synth_anticd-bd"/>
</dbReference>
<comment type="catalytic activity">
    <reaction evidence="8">
        <text>tRNA(Val) + L-valine + ATP = L-valyl-tRNA(Val) + AMP + diphosphate</text>
        <dbReference type="Rhea" id="RHEA:10704"/>
        <dbReference type="Rhea" id="RHEA-COMP:9672"/>
        <dbReference type="Rhea" id="RHEA-COMP:9708"/>
        <dbReference type="ChEBI" id="CHEBI:30616"/>
        <dbReference type="ChEBI" id="CHEBI:33019"/>
        <dbReference type="ChEBI" id="CHEBI:57762"/>
        <dbReference type="ChEBI" id="CHEBI:78442"/>
        <dbReference type="ChEBI" id="CHEBI:78537"/>
        <dbReference type="ChEBI" id="CHEBI:456215"/>
        <dbReference type="EC" id="6.1.1.9"/>
    </reaction>
</comment>
<dbReference type="Proteomes" id="UP000231480">
    <property type="component" value="Unassembled WGS sequence"/>
</dbReference>
<comment type="caution">
    <text evidence="11">The sequence shown here is derived from an EMBL/GenBank/DDBJ whole genome shotgun (WGS) entry which is preliminary data.</text>
</comment>
<evidence type="ECO:0000256" key="6">
    <source>
        <dbReference type="ARBA" id="ARBA00023146"/>
    </source>
</evidence>
<evidence type="ECO:0000256" key="1">
    <source>
        <dbReference type="ARBA" id="ARBA00013169"/>
    </source>
</evidence>
<keyword evidence="5" id="KW-0648">Protein biosynthesis</keyword>
<protein>
    <recommendedName>
        <fullName evidence="1">valine--tRNA ligase</fullName>
        <ecNumber evidence="1">6.1.1.9</ecNumber>
    </recommendedName>
    <alternativeName>
        <fullName evidence="7">Valyl-tRNA synthetase</fullName>
    </alternativeName>
</protein>
<dbReference type="EMBL" id="PCRH01000005">
    <property type="protein sequence ID" value="PIP17391.1"/>
    <property type="molecule type" value="Genomic_DNA"/>
</dbReference>
<evidence type="ECO:0000256" key="3">
    <source>
        <dbReference type="ARBA" id="ARBA00022741"/>
    </source>
</evidence>
<reference evidence="11 12" key="1">
    <citation type="submission" date="2017-09" db="EMBL/GenBank/DDBJ databases">
        <title>Depth-based differentiation of microbial function through sediment-hosted aquifers and enrichment of novel symbionts in the deep terrestrial subsurface.</title>
        <authorList>
            <person name="Probst A.J."/>
            <person name="Ladd B."/>
            <person name="Jarett J.K."/>
            <person name="Geller-Mcgrath D.E."/>
            <person name="Sieber C.M."/>
            <person name="Emerson J.B."/>
            <person name="Anantharaman K."/>
            <person name="Thomas B.C."/>
            <person name="Malmstrom R."/>
            <person name="Stieglmeier M."/>
            <person name="Klingl A."/>
            <person name="Woyke T."/>
            <person name="Ryan C.M."/>
            <person name="Banfield J.F."/>
        </authorList>
    </citation>
    <scope>NUCLEOTIDE SEQUENCE [LARGE SCALE GENOMIC DNA]</scope>
    <source>
        <strain evidence="11">CG23_combo_of_CG06-09_8_20_14_all_37_13</strain>
    </source>
</reference>
<dbReference type="InterPro" id="IPR009080">
    <property type="entry name" value="tRNAsynth_Ia_anticodon-bd"/>
</dbReference>
<keyword evidence="2" id="KW-0436">Ligase</keyword>
<sequence length="247" mass="29167">MDTWATSSMTPEIIGKFPKTLRPQAFEIIRTWLFYTIVKAHYHHNSLPFKDVMISGHGLDEQGRKISKRLGNYEDPQKIITEYGADALRYWATGARLGQNMRYSEKEVQKGKRTVIKLFNASRFVLINLKDFKPNKNFKPQNPADKAIFEKLQETIKQATDYFEKYEYSKARDIIDKFFWHEFCSKYIELSKNRLDQDNKNCLYFCLINILKLYGPILPFITEEIWHKLGNKKSIHLSQWPGIKITN</sequence>
<accession>A0A2G9YFU1</accession>
<evidence type="ECO:0000256" key="5">
    <source>
        <dbReference type="ARBA" id="ARBA00022917"/>
    </source>
</evidence>
<dbReference type="SUPFAM" id="SSF47323">
    <property type="entry name" value="Anticodon-binding domain of a subclass of class I aminoacyl-tRNA synthetases"/>
    <property type="match status" value="1"/>
</dbReference>
<organism evidence="11 12">
    <name type="scientific">Candidatus Portnoybacteria bacterium CG23_combo_of_CG06-09_8_20_14_all_37_13</name>
    <dbReference type="NCBI Taxonomy" id="1974819"/>
    <lineage>
        <taxon>Bacteria</taxon>
        <taxon>Candidatus Portnoyibacteriota</taxon>
    </lineage>
</organism>
<dbReference type="InterPro" id="IPR002300">
    <property type="entry name" value="aa-tRNA-synth_Ia"/>
</dbReference>
<dbReference type="Pfam" id="PF08264">
    <property type="entry name" value="Anticodon_1"/>
    <property type="match status" value="1"/>
</dbReference>
<evidence type="ECO:0000256" key="2">
    <source>
        <dbReference type="ARBA" id="ARBA00022598"/>
    </source>
</evidence>